<protein>
    <submittedName>
        <fullName evidence="2">Uncharacterized protein</fullName>
    </submittedName>
</protein>
<name>A0A6I3T2V4_9BURK</name>
<dbReference type="EMBL" id="WNKZ01000038">
    <property type="protein sequence ID" value="MTV53927.1"/>
    <property type="molecule type" value="Genomic_DNA"/>
</dbReference>
<gene>
    <name evidence="1" type="ORF">GCM10011572_26920</name>
    <name evidence="2" type="ORF">GM672_14445</name>
</gene>
<reference evidence="1" key="4">
    <citation type="submission" date="2024-05" db="EMBL/GenBank/DDBJ databases">
        <authorList>
            <person name="Sun Q."/>
            <person name="Zhou Y."/>
        </authorList>
    </citation>
    <scope>NUCLEOTIDE SEQUENCE</scope>
    <source>
        <strain evidence="1">CGMCC 1.15931</strain>
    </source>
</reference>
<dbReference type="OrthoDB" id="1374948at2"/>
<evidence type="ECO:0000313" key="1">
    <source>
        <dbReference type="EMBL" id="GGC03537.1"/>
    </source>
</evidence>
<evidence type="ECO:0000313" key="2">
    <source>
        <dbReference type="EMBL" id="MTV53927.1"/>
    </source>
</evidence>
<proteinExistence type="predicted"/>
<reference evidence="2 3" key="3">
    <citation type="submission" date="2019-11" db="EMBL/GenBank/DDBJ databases">
        <title>Type strains purchased from KCTC, JCM and DSMZ.</title>
        <authorList>
            <person name="Lu H."/>
        </authorList>
    </citation>
    <scope>NUCLEOTIDE SEQUENCE [LARGE SCALE GENOMIC DNA]</scope>
    <source>
        <strain evidence="2 3">KCTC 52429</strain>
    </source>
</reference>
<sequence length="315" mass="35790">MTYELCANSAVLASPGVIEIDKETFDSVIHARRVISDTVSIEQKLDFVLSNMLELEMAMVQITTEQMLYDYDERNWFDESRDLLNRKIMNLLSAGRSYIDALPHHINGIFSRDHQKTLDARKILSEQYDSRLGYRAMEALRNYVQHQGLPVHGATHGRGRSGVLGSTQQQYTLDIWLKPDELCGTGFKAKVLAELKIVGNRIDLKYLIRDYVEGLAVANEKIRYLVKEEVGNAQIVIEALLKRYIEECPGKYSDIAVIVARTEGAVQVESHGVLLDPFKYWARLLRKNRGYTNLRRRFVTTAATDKAFTLSGSIG</sequence>
<dbReference type="AlphaFoldDB" id="A0A6I3T2V4"/>
<comment type="caution">
    <text evidence="2">The sequence shown here is derived from an EMBL/GenBank/DDBJ whole genome shotgun (WGS) entry which is preliminary data.</text>
</comment>
<reference evidence="4" key="2">
    <citation type="journal article" date="2019" name="Int. J. Syst. Evol. Microbiol.">
        <title>The Global Catalogue of Microorganisms (GCM) 10K type strain sequencing project: providing services to taxonomists for standard genome sequencing and annotation.</title>
        <authorList>
            <consortium name="The Broad Institute Genomics Platform"/>
            <consortium name="The Broad Institute Genome Sequencing Center for Infectious Disease"/>
            <person name="Wu L."/>
            <person name="Ma J."/>
        </authorList>
    </citation>
    <scope>NUCLEOTIDE SEQUENCE [LARGE SCALE GENOMIC DNA]</scope>
    <source>
        <strain evidence="4">CGMCC 1.15931</strain>
    </source>
</reference>
<organism evidence="2 3">
    <name type="scientific">Pseudoduganella buxea</name>
    <dbReference type="NCBI Taxonomy" id="1949069"/>
    <lineage>
        <taxon>Bacteria</taxon>
        <taxon>Pseudomonadati</taxon>
        <taxon>Pseudomonadota</taxon>
        <taxon>Betaproteobacteria</taxon>
        <taxon>Burkholderiales</taxon>
        <taxon>Oxalobacteraceae</taxon>
        <taxon>Telluria group</taxon>
        <taxon>Pseudoduganella</taxon>
    </lineage>
</organism>
<evidence type="ECO:0000313" key="3">
    <source>
        <dbReference type="Proteomes" id="UP000430634"/>
    </source>
</evidence>
<dbReference type="EMBL" id="BMKG01000010">
    <property type="protein sequence ID" value="GGC03537.1"/>
    <property type="molecule type" value="Genomic_DNA"/>
</dbReference>
<reference evidence="1" key="1">
    <citation type="journal article" date="2014" name="Int. J. Syst. Evol. Microbiol.">
        <title>Complete genome of a new Firmicutes species belonging to the dominant human colonic microbiota ('Ruminococcus bicirculans') reveals two chromosomes and a selective capacity to utilize plant glucans.</title>
        <authorList>
            <consortium name="NISC Comparative Sequencing Program"/>
            <person name="Wegmann U."/>
            <person name="Louis P."/>
            <person name="Goesmann A."/>
            <person name="Henrissat B."/>
            <person name="Duncan S.H."/>
            <person name="Flint H.J."/>
        </authorList>
    </citation>
    <scope>NUCLEOTIDE SEQUENCE</scope>
    <source>
        <strain evidence="1">CGMCC 1.15931</strain>
    </source>
</reference>
<dbReference type="Proteomes" id="UP000430634">
    <property type="component" value="Unassembled WGS sequence"/>
</dbReference>
<evidence type="ECO:0000313" key="4">
    <source>
        <dbReference type="Proteomes" id="UP000622638"/>
    </source>
</evidence>
<accession>A0A6I3T2V4</accession>
<dbReference type="RefSeq" id="WP_155471227.1">
    <property type="nucleotide sequence ID" value="NZ_BMKG01000010.1"/>
</dbReference>
<dbReference type="Proteomes" id="UP000622638">
    <property type="component" value="Unassembled WGS sequence"/>
</dbReference>
<keyword evidence="4" id="KW-1185">Reference proteome</keyword>